<organism evidence="5 6">
    <name type="scientific">Mustela putorius furo</name>
    <name type="common">European domestic ferret</name>
    <name type="synonym">Mustela furo</name>
    <dbReference type="NCBI Taxonomy" id="9669"/>
    <lineage>
        <taxon>Eukaryota</taxon>
        <taxon>Metazoa</taxon>
        <taxon>Chordata</taxon>
        <taxon>Craniata</taxon>
        <taxon>Vertebrata</taxon>
        <taxon>Euteleostomi</taxon>
        <taxon>Mammalia</taxon>
        <taxon>Eutheria</taxon>
        <taxon>Laurasiatheria</taxon>
        <taxon>Carnivora</taxon>
        <taxon>Caniformia</taxon>
        <taxon>Musteloidea</taxon>
        <taxon>Mustelidae</taxon>
        <taxon>Mustelinae</taxon>
        <taxon>Mustela</taxon>
    </lineage>
</organism>
<evidence type="ECO:0000256" key="1">
    <source>
        <dbReference type="ARBA" id="ARBA00005953"/>
    </source>
</evidence>
<dbReference type="CDD" id="cd00586">
    <property type="entry name" value="4HBT"/>
    <property type="match status" value="1"/>
</dbReference>
<dbReference type="AlphaFoldDB" id="A0A8U0MUK5"/>
<dbReference type="GO" id="GO:0047617">
    <property type="term" value="F:fatty acyl-CoA hydrolase activity"/>
    <property type="evidence" value="ECO:0007669"/>
    <property type="project" value="TreeGrafter"/>
</dbReference>
<evidence type="ECO:0000313" key="5">
    <source>
        <dbReference type="Proteomes" id="UP000000715"/>
    </source>
</evidence>
<dbReference type="Proteomes" id="UP000000715">
    <property type="component" value="Unplaced"/>
</dbReference>
<dbReference type="InterPro" id="IPR006683">
    <property type="entry name" value="Thioestr_dom"/>
</dbReference>
<dbReference type="KEGG" id="mpuf:101670138"/>
<comment type="similarity">
    <text evidence="1">Belongs to the 4-hydroxybenzoyl-CoA thioesterase family.</text>
</comment>
<feature type="domain" description="Thioesterase" evidence="4">
    <location>
        <begin position="279"/>
        <end position="356"/>
    </location>
</feature>
<evidence type="ECO:0000256" key="2">
    <source>
        <dbReference type="ARBA" id="ARBA00022801"/>
    </source>
</evidence>
<evidence type="ECO:0000259" key="4">
    <source>
        <dbReference type="Pfam" id="PF03061"/>
    </source>
</evidence>
<protein>
    <submittedName>
        <fullName evidence="6">Uncharacterized protein LOC101670138</fullName>
    </submittedName>
</protein>
<dbReference type="OrthoDB" id="2420454at2759"/>
<dbReference type="PANTHER" id="PTHR31793:SF27">
    <property type="entry name" value="NOVEL THIOESTERASE SUPERFAMILY DOMAIN AND SAPOSIN A-TYPE DOMAIN CONTAINING PROTEIN (0610012H03RIK)"/>
    <property type="match status" value="1"/>
</dbReference>
<feature type="compositionally biased region" description="Low complexity" evidence="3">
    <location>
        <begin position="178"/>
        <end position="198"/>
    </location>
</feature>
<evidence type="ECO:0000256" key="3">
    <source>
        <dbReference type="SAM" id="MobiDB-lite"/>
    </source>
</evidence>
<evidence type="ECO:0000313" key="6">
    <source>
        <dbReference type="RefSeq" id="XP_004755978.2"/>
    </source>
</evidence>
<keyword evidence="2" id="KW-0378">Hydrolase</keyword>
<dbReference type="GO" id="GO:0005739">
    <property type="term" value="C:mitochondrion"/>
    <property type="evidence" value="ECO:0007669"/>
    <property type="project" value="TreeGrafter"/>
</dbReference>
<dbReference type="Gene3D" id="3.10.129.10">
    <property type="entry name" value="Hotdog Thioesterase"/>
    <property type="match status" value="1"/>
</dbReference>
<dbReference type="RefSeq" id="XP_004755978.2">
    <property type="nucleotide sequence ID" value="XM_004755921.3"/>
</dbReference>
<keyword evidence="5" id="KW-1185">Reference proteome</keyword>
<dbReference type="Pfam" id="PF03061">
    <property type="entry name" value="4HBT"/>
    <property type="match status" value="1"/>
</dbReference>
<gene>
    <name evidence="6" type="primary">LOC101670138</name>
</gene>
<reference evidence="6" key="1">
    <citation type="submission" date="2025-08" db="UniProtKB">
        <authorList>
            <consortium name="RefSeq"/>
        </authorList>
    </citation>
    <scope>IDENTIFICATION</scope>
    <source>
        <tissue evidence="6">Brain</tissue>
    </source>
</reference>
<dbReference type="GeneID" id="101670138"/>
<feature type="compositionally biased region" description="Basic and acidic residues" evidence="3">
    <location>
        <begin position="92"/>
        <end position="108"/>
    </location>
</feature>
<dbReference type="InterPro" id="IPR029069">
    <property type="entry name" value="HotDog_dom_sf"/>
</dbReference>
<feature type="region of interest" description="Disordered" evidence="3">
    <location>
        <begin position="84"/>
        <end position="108"/>
    </location>
</feature>
<name>A0A8U0MUK5_MUSPF</name>
<dbReference type="PANTHER" id="PTHR31793">
    <property type="entry name" value="4-HYDROXYBENZOYL-COA THIOESTERASE FAMILY MEMBER"/>
    <property type="match status" value="1"/>
</dbReference>
<feature type="compositionally biased region" description="Polar residues" evidence="3">
    <location>
        <begin position="136"/>
        <end position="146"/>
    </location>
</feature>
<dbReference type="FunFam" id="3.10.129.10:FF:000105">
    <property type="entry name" value="uncharacterized protein LOC101841231 isoform X3"/>
    <property type="match status" value="1"/>
</dbReference>
<accession>A0A8U0MUK5</accession>
<dbReference type="SUPFAM" id="SSF54637">
    <property type="entry name" value="Thioesterase/thiol ester dehydrase-isomerase"/>
    <property type="match status" value="1"/>
</dbReference>
<dbReference type="InterPro" id="IPR050563">
    <property type="entry name" value="4-hydroxybenzoyl-CoA_TE"/>
</dbReference>
<sequence length="428" mass="46289">MKGEKYSEDFSAGVHGQVRQYQGIGNSMGLQASGGLRDNLPSKLMAALPGKAPLHPSQQLLCKRLEAGEKVSGFLEQFSTHLAASGTEGDEHEQHWDEGAGEQSLERPPHALPQHWETVTNAVTPDAGPEVGVPAQQDQALPSSLRSFPARSGGGAVFVLPGPTAGQRSRAERPAGTPRRAAPSAETPAPSAPAAASLPPQPRAPGRDPGDASATGRRRSAPRPQSPAMTCWVSRLLPWNVRSLSTSPKNQRFADCCRHHEAYGYFLPIQTRWQDNDQYGHVNNAVYYSYFDTIINHYLIRYCGLRTGLLTSPMVGFMVTNQCTFHTPIGFPQVPVAALAVEKVGHSSVHYRLALFPPKATDEKPSVNHCDLRDGFFFGDPKLAHFDSLACTTGSSVHVFVNPATSKPTGLPEDFKKGLQRLMSPASM</sequence>
<feature type="region of interest" description="Disordered" evidence="3">
    <location>
        <begin position="122"/>
        <end position="227"/>
    </location>
</feature>
<proteinExistence type="inferred from homology"/>